<sequence>MRKPVGNCEIIEQRAGSGQWLTVFRRQLAFVGAVGGVFNKRRRFRRRSLAQPLLLQIGGTGSKFVDVFPGSPHCGTVVGGEILESAAAQGENTVEIEVQSVTGAAVVVAAERLPEAESGSGRHRKLKSLPGFGGGKDIQRQFAAGGAGLNHRQRLSSAADA</sequence>
<reference evidence="1" key="1">
    <citation type="submission" date="2019-08" db="EMBL/GenBank/DDBJ databases">
        <authorList>
            <person name="Kucharzyk K."/>
            <person name="Murdoch R.W."/>
            <person name="Higgins S."/>
            <person name="Loffler F."/>
        </authorList>
    </citation>
    <scope>NUCLEOTIDE SEQUENCE</scope>
</reference>
<dbReference type="AlphaFoldDB" id="A0A645GM69"/>
<comment type="caution">
    <text evidence="1">The sequence shown here is derived from an EMBL/GenBank/DDBJ whole genome shotgun (WGS) entry which is preliminary data.</text>
</comment>
<dbReference type="EMBL" id="VSSQ01076695">
    <property type="protein sequence ID" value="MPN26969.1"/>
    <property type="molecule type" value="Genomic_DNA"/>
</dbReference>
<evidence type="ECO:0000313" key="1">
    <source>
        <dbReference type="EMBL" id="MPN26969.1"/>
    </source>
</evidence>
<name>A0A645GM69_9ZZZZ</name>
<protein>
    <submittedName>
        <fullName evidence="1">Uncharacterized protein</fullName>
    </submittedName>
</protein>
<gene>
    <name evidence="1" type="ORF">SDC9_174396</name>
</gene>
<proteinExistence type="predicted"/>
<organism evidence="1">
    <name type="scientific">bioreactor metagenome</name>
    <dbReference type="NCBI Taxonomy" id="1076179"/>
    <lineage>
        <taxon>unclassified sequences</taxon>
        <taxon>metagenomes</taxon>
        <taxon>ecological metagenomes</taxon>
    </lineage>
</organism>
<accession>A0A645GM69</accession>